<feature type="transmembrane region" description="Helical" evidence="5">
    <location>
        <begin position="49"/>
        <end position="71"/>
    </location>
</feature>
<gene>
    <name evidence="8" type="ORF">BFP71_10735</name>
</gene>
<dbReference type="PANTHER" id="PTHR43394:SF4">
    <property type="entry name" value="TOXIN SECRETION ABC TRANSPORTER ATP-BINDING PROTEIN"/>
    <property type="match status" value="1"/>
</dbReference>
<dbReference type="InterPro" id="IPR027417">
    <property type="entry name" value="P-loop_NTPase"/>
</dbReference>
<organism evidence="8 9">
    <name type="scientific">Roseivirga misakiensis</name>
    <dbReference type="NCBI Taxonomy" id="1563681"/>
    <lineage>
        <taxon>Bacteria</taxon>
        <taxon>Pseudomonadati</taxon>
        <taxon>Bacteroidota</taxon>
        <taxon>Cytophagia</taxon>
        <taxon>Cytophagales</taxon>
        <taxon>Roseivirgaceae</taxon>
        <taxon>Roseivirga</taxon>
    </lineage>
</organism>
<dbReference type="Gene3D" id="1.20.1560.10">
    <property type="entry name" value="ABC transporter type 1, transmembrane domain"/>
    <property type="match status" value="1"/>
</dbReference>
<dbReference type="InterPro" id="IPR036640">
    <property type="entry name" value="ABC1_TM_sf"/>
</dbReference>
<feature type="domain" description="ABC transporter" evidence="6">
    <location>
        <begin position="339"/>
        <end position="572"/>
    </location>
</feature>
<evidence type="ECO:0000313" key="8">
    <source>
        <dbReference type="EMBL" id="OEK05543.1"/>
    </source>
</evidence>
<sequence length="572" mass="63393">MPKPLSPVKRLIRLLSEEKRDIFYIFVYAAFVGIVSLTLPLGIQATVELVSGGVVFSSIYLLIGLVLLGILASGGLQIMQITLVEYLQRRIFTKAALEFTFRIPRMKIESLNNFHAPELINRFFDVLTIQKGLPKLLGDLVSGVIQILFGLVLLSFYHPFFVFFGLVLILTLLLIFRLTGPKGLQSSIKESKYKYKVVYWLEEIARTLNSFKISGNTSLPVKKTEYNVNNYLINRKVHFKVLVSQYFYIVLFKAVITGGLLIIGTSLVINREITLGQFVAAEVIIILILSSVEKIITYMDVVYDMLTAVDKISQVTDLPLEKVGGIDLDEKELDKGFSIRLKDLSYTYPDVKNPAIHSITTGFACGEKICISGGNEYGKTTLTNTISGINQNYSGAITINEYSLRDLDLTNLRDKLAKNVSADDIFEGTILDNIVVGKPDVSTRDAVEAVTKVGLADKINMLPDGYNTQVISGGKGFSSSFVHKLILARCLVKKPRLLILNDFFASFQRSEKEHLIDVVTSAAECTLLAVSNDPMVMAACDRVIVMEGGTIKAEGTFTELLSAGYLNKIIKV</sequence>
<evidence type="ECO:0000256" key="4">
    <source>
        <dbReference type="ARBA" id="ARBA00023136"/>
    </source>
</evidence>
<keyword evidence="3 5" id="KW-1133">Transmembrane helix</keyword>
<protein>
    <submittedName>
        <fullName evidence="8">Xenobiotic-transporting ATPase</fullName>
    </submittedName>
</protein>
<dbReference type="InterPro" id="IPR003439">
    <property type="entry name" value="ABC_transporter-like_ATP-bd"/>
</dbReference>
<dbReference type="Proteomes" id="UP000095552">
    <property type="component" value="Unassembled WGS sequence"/>
</dbReference>
<dbReference type="SUPFAM" id="SSF90123">
    <property type="entry name" value="ABC transporter transmembrane region"/>
    <property type="match status" value="1"/>
</dbReference>
<evidence type="ECO:0000256" key="2">
    <source>
        <dbReference type="ARBA" id="ARBA00022692"/>
    </source>
</evidence>
<comment type="caution">
    <text evidence="8">The sequence shown here is derived from an EMBL/GenBank/DDBJ whole genome shotgun (WGS) entry which is preliminary data.</text>
</comment>
<evidence type="ECO:0000259" key="7">
    <source>
        <dbReference type="PROSITE" id="PS50929"/>
    </source>
</evidence>
<dbReference type="Gene3D" id="3.40.50.300">
    <property type="entry name" value="P-loop containing nucleotide triphosphate hydrolases"/>
    <property type="match status" value="1"/>
</dbReference>
<dbReference type="AlphaFoldDB" id="A0A1E5T2C4"/>
<feature type="transmembrane region" description="Helical" evidence="5">
    <location>
        <begin position="21"/>
        <end position="43"/>
    </location>
</feature>
<dbReference type="PROSITE" id="PS50929">
    <property type="entry name" value="ABC_TM1F"/>
    <property type="match status" value="1"/>
</dbReference>
<reference evidence="8 9" key="1">
    <citation type="submission" date="2016-08" db="EMBL/GenBank/DDBJ databases">
        <title>Draft genome of Fabibacter sp. strain SK-8.</title>
        <authorList>
            <person name="Wong S.-K."/>
            <person name="Hamasaki K."/>
            <person name="Yoshizawa S."/>
        </authorList>
    </citation>
    <scope>NUCLEOTIDE SEQUENCE [LARGE SCALE GENOMIC DNA]</scope>
    <source>
        <strain evidence="8 9">SK-8</strain>
    </source>
</reference>
<dbReference type="STRING" id="1563681.BFP71_10735"/>
<dbReference type="SUPFAM" id="SSF52540">
    <property type="entry name" value="P-loop containing nucleoside triphosphate hydrolases"/>
    <property type="match status" value="1"/>
</dbReference>
<keyword evidence="4 5" id="KW-0472">Membrane</keyword>
<feature type="transmembrane region" description="Helical" evidence="5">
    <location>
        <begin position="275"/>
        <end position="292"/>
    </location>
</feature>
<feature type="domain" description="ABC transmembrane type-1" evidence="7">
    <location>
        <begin position="25"/>
        <end position="304"/>
    </location>
</feature>
<feature type="transmembrane region" description="Helical" evidence="5">
    <location>
        <begin position="160"/>
        <end position="179"/>
    </location>
</feature>
<dbReference type="Pfam" id="PF00005">
    <property type="entry name" value="ABC_tran"/>
    <property type="match status" value="1"/>
</dbReference>
<evidence type="ECO:0000256" key="1">
    <source>
        <dbReference type="ARBA" id="ARBA00004651"/>
    </source>
</evidence>
<dbReference type="InterPro" id="IPR039421">
    <property type="entry name" value="Type_1_exporter"/>
</dbReference>
<evidence type="ECO:0000313" key="9">
    <source>
        <dbReference type="Proteomes" id="UP000095552"/>
    </source>
</evidence>
<dbReference type="PROSITE" id="PS50893">
    <property type="entry name" value="ABC_TRANSPORTER_2"/>
    <property type="match status" value="1"/>
</dbReference>
<dbReference type="EMBL" id="MDGQ01000005">
    <property type="protein sequence ID" value="OEK05543.1"/>
    <property type="molecule type" value="Genomic_DNA"/>
</dbReference>
<dbReference type="Pfam" id="PF00664">
    <property type="entry name" value="ABC_membrane"/>
    <property type="match status" value="1"/>
</dbReference>
<keyword evidence="9" id="KW-1185">Reference proteome</keyword>
<dbReference type="GO" id="GO:0005886">
    <property type="term" value="C:plasma membrane"/>
    <property type="evidence" value="ECO:0007669"/>
    <property type="project" value="UniProtKB-SubCell"/>
</dbReference>
<evidence type="ECO:0000256" key="3">
    <source>
        <dbReference type="ARBA" id="ARBA00022989"/>
    </source>
</evidence>
<dbReference type="InterPro" id="IPR011527">
    <property type="entry name" value="ABC1_TM_dom"/>
</dbReference>
<comment type="subcellular location">
    <subcellularLocation>
        <location evidence="1">Cell membrane</location>
        <topology evidence="1">Multi-pass membrane protein</topology>
    </subcellularLocation>
</comment>
<dbReference type="PANTHER" id="PTHR43394">
    <property type="entry name" value="ATP-DEPENDENT PERMEASE MDL1, MITOCHONDRIAL"/>
    <property type="match status" value="1"/>
</dbReference>
<dbReference type="GO" id="GO:0005524">
    <property type="term" value="F:ATP binding"/>
    <property type="evidence" value="ECO:0007669"/>
    <property type="project" value="InterPro"/>
</dbReference>
<accession>A0A1E5T2C4</accession>
<name>A0A1E5T2C4_9BACT</name>
<feature type="transmembrane region" description="Helical" evidence="5">
    <location>
        <begin position="136"/>
        <end position="154"/>
    </location>
</feature>
<dbReference type="GO" id="GO:0016887">
    <property type="term" value="F:ATP hydrolysis activity"/>
    <property type="evidence" value="ECO:0007669"/>
    <property type="project" value="InterPro"/>
</dbReference>
<keyword evidence="2 5" id="KW-0812">Transmembrane</keyword>
<feature type="transmembrane region" description="Helical" evidence="5">
    <location>
        <begin position="246"/>
        <end position="269"/>
    </location>
</feature>
<evidence type="ECO:0000256" key="5">
    <source>
        <dbReference type="SAM" id="Phobius"/>
    </source>
</evidence>
<dbReference type="GO" id="GO:0015421">
    <property type="term" value="F:ABC-type oligopeptide transporter activity"/>
    <property type="evidence" value="ECO:0007669"/>
    <property type="project" value="TreeGrafter"/>
</dbReference>
<proteinExistence type="predicted"/>
<evidence type="ECO:0000259" key="6">
    <source>
        <dbReference type="PROSITE" id="PS50893"/>
    </source>
</evidence>